<dbReference type="InterPro" id="IPR016040">
    <property type="entry name" value="NAD(P)-bd_dom"/>
</dbReference>
<dbReference type="Proteomes" id="UP000468735">
    <property type="component" value="Unassembled WGS sequence"/>
</dbReference>
<dbReference type="SUPFAM" id="SSF51735">
    <property type="entry name" value="NAD(P)-binding Rossmann-fold domains"/>
    <property type="match status" value="1"/>
</dbReference>
<feature type="domain" description="NAD(P)-binding" evidence="2">
    <location>
        <begin position="145"/>
        <end position="304"/>
    </location>
</feature>
<dbReference type="PANTHER" id="PTHR43162">
    <property type="match status" value="1"/>
</dbReference>
<keyword evidence="4" id="KW-1185">Reference proteome</keyword>
<dbReference type="Gene3D" id="3.90.25.10">
    <property type="entry name" value="UDP-galactose 4-epimerase, domain 1"/>
    <property type="match status" value="1"/>
</dbReference>
<dbReference type="InterPro" id="IPR051604">
    <property type="entry name" value="Ergot_Alk_Oxidoreductase"/>
</dbReference>
<gene>
    <name evidence="3" type="ORF">F8566_47250</name>
</gene>
<dbReference type="AlphaFoldDB" id="A0A6H9YKD9"/>
<dbReference type="InterPro" id="IPR037401">
    <property type="entry name" value="SnoaL-like"/>
</dbReference>
<dbReference type="InterPro" id="IPR032710">
    <property type="entry name" value="NTF2-like_dom_sf"/>
</dbReference>
<dbReference type="Pfam" id="PF13460">
    <property type="entry name" value="NAD_binding_10"/>
    <property type="match status" value="1"/>
</dbReference>
<dbReference type="SUPFAM" id="SSF54427">
    <property type="entry name" value="NTF2-like"/>
    <property type="match status" value="1"/>
</dbReference>
<evidence type="ECO:0000313" key="3">
    <source>
        <dbReference type="EMBL" id="KAB2339620.1"/>
    </source>
</evidence>
<sequence length="412" mass="43670">MRDHHRLIARYVATRNEQDPAAREAAIAELWTEDGTYADPLGIARGRDAVAAAMAAAQARFPGLVFALDGRVDVHHDAARFAWRLGVPDGVPGGGRVIVAGTDVATFTGDGRIRGVRSFLDDIRVDIPTSPPESEITMSTILVLGGTGKTGRRIIDRLTARGLDVRAGSRSSDPPFDWADSSTWAPAMQGVDAVYISYYPDLAVPGATQAVGELTRLAVASGVRRLVLLSGRGEEEAQACERIVAAAGVQWTVVRCAWFAQNFSENFFLESVLAGEVALPSGDVPEPFVDVEDIADVAVAALTEDGHNGEIYELTGPRALTLAEAVAEIAAATGRPIRFVPVTPDDFAKALAAEGVPQELTDFLVYLFTTVLTGANASTADGVQRALGREPRDFADYVKETAATGIWNGGPA</sequence>
<comment type="caution">
    <text evidence="3">The sequence shown here is derived from an EMBL/GenBank/DDBJ whole genome shotgun (WGS) entry which is preliminary data.</text>
</comment>
<proteinExistence type="predicted"/>
<dbReference type="Pfam" id="PF12680">
    <property type="entry name" value="SnoaL_2"/>
    <property type="match status" value="1"/>
</dbReference>
<dbReference type="RefSeq" id="WP_151570618.1">
    <property type="nucleotide sequence ID" value="NZ_WBMT01000034.1"/>
</dbReference>
<dbReference type="Gene3D" id="3.10.450.50">
    <property type="match status" value="1"/>
</dbReference>
<evidence type="ECO:0000259" key="2">
    <source>
        <dbReference type="Pfam" id="PF13460"/>
    </source>
</evidence>
<dbReference type="EMBL" id="WBMT01000034">
    <property type="protein sequence ID" value="KAB2339620.1"/>
    <property type="molecule type" value="Genomic_DNA"/>
</dbReference>
<protein>
    <submittedName>
        <fullName evidence="3">NAD(P)H-binding protein</fullName>
    </submittedName>
</protein>
<reference evidence="3 4" key="1">
    <citation type="submission" date="2019-09" db="EMBL/GenBank/DDBJ databases">
        <title>Actinomadura physcomitrii sp. nov., a novel actinomycete isolated from moss [Physcomitrium sphaericum (Ludw) Fuernr].</title>
        <authorList>
            <person name="Zhuang X."/>
            <person name="Liu C."/>
        </authorList>
    </citation>
    <scope>NUCLEOTIDE SEQUENCE [LARGE SCALE GENOMIC DNA]</scope>
    <source>
        <strain evidence="3 4">HMC1</strain>
    </source>
</reference>
<evidence type="ECO:0000313" key="4">
    <source>
        <dbReference type="Proteomes" id="UP000468735"/>
    </source>
</evidence>
<name>A0A6H9YKD9_9ACTN</name>
<dbReference type="InterPro" id="IPR036291">
    <property type="entry name" value="NAD(P)-bd_dom_sf"/>
</dbReference>
<accession>A0A6H9YKD9</accession>
<dbReference type="Gene3D" id="3.40.50.720">
    <property type="entry name" value="NAD(P)-binding Rossmann-like Domain"/>
    <property type="match status" value="1"/>
</dbReference>
<organism evidence="3 4">
    <name type="scientific">Actinomadura rudentiformis</name>
    <dbReference type="NCBI Taxonomy" id="359158"/>
    <lineage>
        <taxon>Bacteria</taxon>
        <taxon>Bacillati</taxon>
        <taxon>Actinomycetota</taxon>
        <taxon>Actinomycetes</taxon>
        <taxon>Streptosporangiales</taxon>
        <taxon>Thermomonosporaceae</taxon>
        <taxon>Actinomadura</taxon>
    </lineage>
</organism>
<evidence type="ECO:0000259" key="1">
    <source>
        <dbReference type="Pfam" id="PF12680"/>
    </source>
</evidence>
<dbReference type="PANTHER" id="PTHR43162:SF1">
    <property type="entry name" value="PRESTALK A DIFFERENTIATION PROTEIN A"/>
    <property type="match status" value="1"/>
</dbReference>
<dbReference type="OrthoDB" id="4457504at2"/>
<feature type="domain" description="SnoaL-like" evidence="1">
    <location>
        <begin position="9"/>
        <end position="114"/>
    </location>
</feature>